<comment type="caution">
    <text evidence="2">The sequence shown here is derived from an EMBL/GenBank/DDBJ whole genome shotgun (WGS) entry which is preliminary data.</text>
</comment>
<dbReference type="Proteomes" id="UP000605986">
    <property type="component" value="Unassembled WGS sequence"/>
</dbReference>
<organism evidence="2 3">
    <name type="scientific">Fusarium austroafricanum</name>
    <dbReference type="NCBI Taxonomy" id="2364996"/>
    <lineage>
        <taxon>Eukaryota</taxon>
        <taxon>Fungi</taxon>
        <taxon>Dikarya</taxon>
        <taxon>Ascomycota</taxon>
        <taxon>Pezizomycotina</taxon>
        <taxon>Sordariomycetes</taxon>
        <taxon>Hypocreomycetidae</taxon>
        <taxon>Hypocreales</taxon>
        <taxon>Nectriaceae</taxon>
        <taxon>Fusarium</taxon>
        <taxon>Fusarium concolor species complex</taxon>
    </lineage>
</organism>
<keyword evidence="3" id="KW-1185">Reference proteome</keyword>
<dbReference type="EMBL" id="JAADJG010000212">
    <property type="protein sequence ID" value="KAF4451738.1"/>
    <property type="molecule type" value="Genomic_DNA"/>
</dbReference>
<feature type="region of interest" description="Disordered" evidence="1">
    <location>
        <begin position="21"/>
        <end position="40"/>
    </location>
</feature>
<evidence type="ECO:0000256" key="1">
    <source>
        <dbReference type="SAM" id="MobiDB-lite"/>
    </source>
</evidence>
<evidence type="ECO:0000313" key="2">
    <source>
        <dbReference type="EMBL" id="KAF4451738.1"/>
    </source>
</evidence>
<dbReference type="AlphaFoldDB" id="A0A8H4KM51"/>
<gene>
    <name evidence="2" type="ORF">F53441_5417</name>
</gene>
<name>A0A8H4KM51_9HYPO</name>
<evidence type="ECO:0000313" key="3">
    <source>
        <dbReference type="Proteomes" id="UP000605986"/>
    </source>
</evidence>
<proteinExistence type="predicted"/>
<reference evidence="2" key="1">
    <citation type="submission" date="2020-01" db="EMBL/GenBank/DDBJ databases">
        <title>Identification and distribution of gene clusters putatively required for synthesis of sphingolipid metabolism inhibitors in phylogenetically diverse species of the filamentous fungus Fusarium.</title>
        <authorList>
            <person name="Kim H.-S."/>
            <person name="Busman M."/>
            <person name="Brown D.W."/>
            <person name="Divon H."/>
            <person name="Uhlig S."/>
            <person name="Proctor R.H."/>
        </authorList>
    </citation>
    <scope>NUCLEOTIDE SEQUENCE</scope>
    <source>
        <strain evidence="2">NRRL 53441</strain>
    </source>
</reference>
<accession>A0A8H4KM51</accession>
<protein>
    <submittedName>
        <fullName evidence="2">Uncharacterized protein</fullName>
    </submittedName>
</protein>
<sequence length="134" mass="15111">MPSFQRTVSLRKQIQDILDTKNSKKAARGTPGSPCSKKTVSAKKKVRIVLPGSHPHHSVVIYPGGEEAPLSPFINEWEEYNKDRIVVATGTSNIATDEFDTRFPHFNRAWMGFLTDTEARELLKLNADVHDYDD</sequence>